<dbReference type="GO" id="GO:0004725">
    <property type="term" value="F:protein tyrosine phosphatase activity"/>
    <property type="evidence" value="ECO:0007669"/>
    <property type="project" value="UniProtKB-EC"/>
</dbReference>
<sequence length="266" mass="28758">MIDLHCHLLPGIDDGPLSLEVSLAMARQAVDDGIVFTACTPHIYPGLYENTRAGIEAAVLEFRRELAAAGIPLQLGVGADVHLAPELAGAVRAGRVPTLCGSRYLLLEPPHHVAPPRFAESVFGLMTAGLVPVITHPERLTWIENHYAVFGDLVKQGAWMQLTAGSLTGRFGRRPQYWAERMLDEGLVHILATDSHHCDKRPPLLAEGREAAARRLGAAEAEHLVETRPQAILDDLPPAAVPPLPDVGAPKKAGKPGFWHRLFGNP</sequence>
<dbReference type="Gene3D" id="3.20.20.140">
    <property type="entry name" value="Metal-dependent hydrolases"/>
    <property type="match status" value="1"/>
</dbReference>
<name>A0A091B2D4_9GAMM</name>
<evidence type="ECO:0000256" key="2">
    <source>
        <dbReference type="ARBA" id="ARBA00013064"/>
    </source>
</evidence>
<evidence type="ECO:0000313" key="5">
    <source>
        <dbReference type="EMBL" id="KFN46773.1"/>
    </source>
</evidence>
<protein>
    <recommendedName>
        <fullName evidence="2">protein-tyrosine-phosphatase</fullName>
        <ecNumber evidence="2">3.1.3.48</ecNumber>
    </recommendedName>
</protein>
<dbReference type="SUPFAM" id="SSF89550">
    <property type="entry name" value="PHP domain-like"/>
    <property type="match status" value="1"/>
</dbReference>
<evidence type="ECO:0000256" key="3">
    <source>
        <dbReference type="ARBA" id="ARBA00022801"/>
    </source>
</evidence>
<dbReference type="STRING" id="1384054.N790_08125"/>
<comment type="catalytic activity">
    <reaction evidence="4">
        <text>O-phospho-L-tyrosyl-[protein] + H2O = L-tyrosyl-[protein] + phosphate</text>
        <dbReference type="Rhea" id="RHEA:10684"/>
        <dbReference type="Rhea" id="RHEA-COMP:10136"/>
        <dbReference type="Rhea" id="RHEA-COMP:20101"/>
        <dbReference type="ChEBI" id="CHEBI:15377"/>
        <dbReference type="ChEBI" id="CHEBI:43474"/>
        <dbReference type="ChEBI" id="CHEBI:46858"/>
        <dbReference type="ChEBI" id="CHEBI:61978"/>
        <dbReference type="EC" id="3.1.3.48"/>
    </reaction>
</comment>
<evidence type="ECO:0000256" key="1">
    <source>
        <dbReference type="ARBA" id="ARBA00005750"/>
    </source>
</evidence>
<dbReference type="eggNOG" id="COG4464">
    <property type="taxonomic scope" value="Bacteria"/>
</dbReference>
<comment type="caution">
    <text evidence="5">The sequence shown here is derived from an EMBL/GenBank/DDBJ whole genome shotgun (WGS) entry which is preliminary data.</text>
</comment>
<dbReference type="RefSeq" id="WP_043803530.1">
    <property type="nucleotide sequence ID" value="NZ_AVCH01000164.1"/>
</dbReference>
<comment type="similarity">
    <text evidence="1">Belongs to the metallo-dependent hydrolases superfamily. CpsB/CapC family.</text>
</comment>
<dbReference type="AlphaFoldDB" id="A0A091B2D4"/>
<gene>
    <name evidence="5" type="ORF">N790_08125</name>
</gene>
<dbReference type="EC" id="3.1.3.48" evidence="2"/>
<dbReference type="EMBL" id="AVCH01000164">
    <property type="protein sequence ID" value="KFN46773.1"/>
    <property type="molecule type" value="Genomic_DNA"/>
</dbReference>
<keyword evidence="6" id="KW-1185">Reference proteome</keyword>
<evidence type="ECO:0000256" key="4">
    <source>
        <dbReference type="ARBA" id="ARBA00051722"/>
    </source>
</evidence>
<dbReference type="PIRSF" id="PIRSF016557">
    <property type="entry name" value="Caps_synth_CpsB"/>
    <property type="match status" value="1"/>
</dbReference>
<keyword evidence="3" id="KW-0378">Hydrolase</keyword>
<accession>A0A091B2D4</accession>
<evidence type="ECO:0000313" key="6">
    <source>
        <dbReference type="Proteomes" id="UP000029392"/>
    </source>
</evidence>
<dbReference type="Proteomes" id="UP000029392">
    <property type="component" value="Unassembled WGS sequence"/>
</dbReference>
<dbReference type="InterPro" id="IPR016195">
    <property type="entry name" value="Pol/histidinol_Pase-like"/>
</dbReference>
<dbReference type="PATRIC" id="fig|1384054.3.peg.1686"/>
<reference evidence="5 6" key="1">
    <citation type="submission" date="2013-09" db="EMBL/GenBank/DDBJ databases">
        <title>Genome sequencing of Arenimonas malthae.</title>
        <authorList>
            <person name="Chen F."/>
            <person name="Wang G."/>
        </authorList>
    </citation>
    <scope>NUCLEOTIDE SEQUENCE [LARGE SCALE GENOMIC DNA]</scope>
    <source>
        <strain evidence="5 6">CC-JY-1</strain>
    </source>
</reference>
<proteinExistence type="inferred from homology"/>
<dbReference type="PANTHER" id="PTHR39181:SF1">
    <property type="entry name" value="TYROSINE-PROTEIN PHOSPHATASE YWQE"/>
    <property type="match status" value="1"/>
</dbReference>
<dbReference type="GO" id="GO:0030145">
    <property type="term" value="F:manganese ion binding"/>
    <property type="evidence" value="ECO:0007669"/>
    <property type="project" value="InterPro"/>
</dbReference>
<dbReference type="OrthoDB" id="9788539at2"/>
<dbReference type="PANTHER" id="PTHR39181">
    <property type="entry name" value="TYROSINE-PROTEIN PHOSPHATASE YWQE"/>
    <property type="match status" value="1"/>
</dbReference>
<dbReference type="Pfam" id="PF19567">
    <property type="entry name" value="CpsB_CapC"/>
    <property type="match status" value="1"/>
</dbReference>
<organism evidence="5 6">
    <name type="scientific">Arenimonas malthae CC-JY-1</name>
    <dbReference type="NCBI Taxonomy" id="1384054"/>
    <lineage>
        <taxon>Bacteria</taxon>
        <taxon>Pseudomonadati</taxon>
        <taxon>Pseudomonadota</taxon>
        <taxon>Gammaproteobacteria</taxon>
        <taxon>Lysobacterales</taxon>
        <taxon>Lysobacteraceae</taxon>
        <taxon>Arenimonas</taxon>
    </lineage>
</organism>
<dbReference type="InterPro" id="IPR016667">
    <property type="entry name" value="Caps_polysacc_synth_CpsB/CapC"/>
</dbReference>